<evidence type="ECO:0000313" key="4">
    <source>
        <dbReference type="EMBL" id="MBW7460483.1"/>
    </source>
</evidence>
<dbReference type="Proteomes" id="UP001519887">
    <property type="component" value="Unassembled WGS sequence"/>
</dbReference>
<dbReference type="EMBL" id="JAHZIK010001554">
    <property type="protein sequence ID" value="MBW7459257.1"/>
    <property type="molecule type" value="Genomic_DNA"/>
</dbReference>
<dbReference type="EMBL" id="JAHZIK010001270">
    <property type="protein sequence ID" value="MBW7458616.1"/>
    <property type="molecule type" value="Genomic_DNA"/>
</dbReference>
<protein>
    <submittedName>
        <fullName evidence="3">Uncharacterized protein</fullName>
    </submittedName>
</protein>
<comment type="caution">
    <text evidence="3">The sequence shown here is derived from an EMBL/GenBank/DDBJ whole genome shotgun (WGS) entry which is preliminary data.</text>
</comment>
<evidence type="ECO:0000313" key="3">
    <source>
        <dbReference type="EMBL" id="MBW7459808.1"/>
    </source>
</evidence>
<reference evidence="3 5" key="1">
    <citation type="submission" date="2021-07" db="EMBL/GenBank/DDBJ databases">
        <title>Paenibacillus radiodurans sp. nov., isolated from the southeastern edge of Tengger Desert.</title>
        <authorList>
            <person name="Zhang G."/>
        </authorList>
    </citation>
    <scope>NUCLEOTIDE SEQUENCE [LARGE SCALE GENOMIC DNA]</scope>
    <source>
        <strain evidence="3 5">CCM 7311</strain>
    </source>
</reference>
<accession>A0ABS7CFV3</accession>
<keyword evidence="5" id="KW-1185">Reference proteome</keyword>
<evidence type="ECO:0000313" key="1">
    <source>
        <dbReference type="EMBL" id="MBW7458616.1"/>
    </source>
</evidence>
<feature type="non-terminal residue" evidence="3">
    <location>
        <position position="1"/>
    </location>
</feature>
<dbReference type="EMBL" id="JAHZIK010002257">
    <property type="protein sequence ID" value="MBW7460483.1"/>
    <property type="molecule type" value="Genomic_DNA"/>
</dbReference>
<name>A0ABS7CFV3_9BACL</name>
<evidence type="ECO:0000313" key="5">
    <source>
        <dbReference type="Proteomes" id="UP001519887"/>
    </source>
</evidence>
<gene>
    <name evidence="1" type="ORF">K0U00_31695</name>
    <name evidence="2" type="ORF">K0U00_34915</name>
    <name evidence="3" type="ORF">K0U00_37690</name>
    <name evidence="4" type="ORF">K0U00_41110</name>
</gene>
<proteinExistence type="predicted"/>
<evidence type="ECO:0000313" key="2">
    <source>
        <dbReference type="EMBL" id="MBW7459257.1"/>
    </source>
</evidence>
<organism evidence="3 5">
    <name type="scientific">Paenibacillus sepulcri</name>
    <dbReference type="NCBI Taxonomy" id="359917"/>
    <lineage>
        <taxon>Bacteria</taxon>
        <taxon>Bacillati</taxon>
        <taxon>Bacillota</taxon>
        <taxon>Bacilli</taxon>
        <taxon>Bacillales</taxon>
        <taxon>Paenibacillaceae</taxon>
        <taxon>Paenibacillus</taxon>
    </lineage>
</organism>
<dbReference type="EMBL" id="JAHZIK010001847">
    <property type="protein sequence ID" value="MBW7459808.1"/>
    <property type="molecule type" value="Genomic_DNA"/>
</dbReference>
<sequence>LRLRLQDSASPFSSREAFLTMRQDSLHVTAWYVARLVSDKYFVDALLRTDFAMRKHPSYKGGLVPPLVGLSPTR</sequence>